<evidence type="ECO:0000256" key="3">
    <source>
        <dbReference type="ARBA" id="ARBA00006432"/>
    </source>
</evidence>
<protein>
    <recommendedName>
        <fullName evidence="7">AMP-dependent synthetase/ligase domain-containing protein</fullName>
    </recommendedName>
</protein>
<comment type="cofactor">
    <cofactor evidence="1">
        <name>Mg(2+)</name>
        <dbReference type="ChEBI" id="CHEBI:18420"/>
    </cofactor>
</comment>
<keyword evidence="4" id="KW-0460">Magnesium</keyword>
<evidence type="ECO:0000313" key="8">
    <source>
        <dbReference type="EMBL" id="CAD7444259.1"/>
    </source>
</evidence>
<dbReference type="AlphaFoldDB" id="A0A7R9F1S8"/>
<dbReference type="SUPFAM" id="SSF56801">
    <property type="entry name" value="Acetyl-CoA synthetase-like"/>
    <property type="match status" value="1"/>
</dbReference>
<dbReference type="Gene3D" id="3.40.50.980">
    <property type="match status" value="2"/>
</dbReference>
<evidence type="ECO:0000256" key="1">
    <source>
        <dbReference type="ARBA" id="ARBA00001946"/>
    </source>
</evidence>
<evidence type="ECO:0000259" key="7">
    <source>
        <dbReference type="Pfam" id="PF00501"/>
    </source>
</evidence>
<feature type="region of interest" description="Disordered" evidence="6">
    <location>
        <begin position="1"/>
        <end position="28"/>
    </location>
</feature>
<proteinExistence type="inferred from homology"/>
<evidence type="ECO:0000256" key="2">
    <source>
        <dbReference type="ARBA" id="ARBA00004275"/>
    </source>
</evidence>
<organism evidence="8">
    <name type="scientific">Timema bartmani</name>
    <dbReference type="NCBI Taxonomy" id="61472"/>
    <lineage>
        <taxon>Eukaryota</taxon>
        <taxon>Metazoa</taxon>
        <taxon>Ecdysozoa</taxon>
        <taxon>Arthropoda</taxon>
        <taxon>Hexapoda</taxon>
        <taxon>Insecta</taxon>
        <taxon>Pterygota</taxon>
        <taxon>Neoptera</taxon>
        <taxon>Polyneoptera</taxon>
        <taxon>Phasmatodea</taxon>
        <taxon>Timematodea</taxon>
        <taxon>Timematoidea</taxon>
        <taxon>Timematidae</taxon>
        <taxon>Timema</taxon>
    </lineage>
</organism>
<comment type="subcellular location">
    <subcellularLocation>
        <location evidence="2">Peroxisome</location>
    </subcellularLocation>
</comment>
<accession>A0A7R9F1S8</accession>
<gene>
    <name evidence="8" type="ORF">TBIB3V08_LOCUS6642</name>
</gene>
<evidence type="ECO:0000256" key="4">
    <source>
        <dbReference type="ARBA" id="ARBA00022842"/>
    </source>
</evidence>
<reference evidence="8" key="1">
    <citation type="submission" date="2020-11" db="EMBL/GenBank/DDBJ databases">
        <authorList>
            <person name="Tran Van P."/>
        </authorList>
    </citation>
    <scope>NUCLEOTIDE SEQUENCE</scope>
</reference>
<keyword evidence="5" id="KW-0576">Peroxisome</keyword>
<dbReference type="InterPro" id="IPR000873">
    <property type="entry name" value="AMP-dep_synth/lig_dom"/>
</dbReference>
<dbReference type="GO" id="GO:0005777">
    <property type="term" value="C:peroxisome"/>
    <property type="evidence" value="ECO:0007669"/>
    <property type="project" value="UniProtKB-SubCell"/>
</dbReference>
<dbReference type="GO" id="GO:0016405">
    <property type="term" value="F:CoA-ligase activity"/>
    <property type="evidence" value="ECO:0007669"/>
    <property type="project" value="TreeGrafter"/>
</dbReference>
<evidence type="ECO:0000256" key="5">
    <source>
        <dbReference type="ARBA" id="ARBA00023140"/>
    </source>
</evidence>
<sequence>MFTESGENMREKGGERKEGETVIHRTRSFENGSVGLSLETKYERGVTKDESGVTKDERGVTKDERGGTKDERGVTKDERGINAVTGESVTFSEVLKKSLSVAATLRRRGLWPRDRLAVMSENHLDFFLPVLGSYFLGVACATISPAYTPRELLHALNITQPPVLFCSPACVPTVKKVAKQATFVKLIVVFGEDTSHGYVPLSAFLDGGDIPFTASNPNHEEKYITNVLCTSGTTGLPKGASITDRNLFANLLFF</sequence>
<name>A0A7R9F1S8_9NEOP</name>
<dbReference type="EMBL" id="OD566571">
    <property type="protein sequence ID" value="CAD7444259.1"/>
    <property type="molecule type" value="Genomic_DNA"/>
</dbReference>
<feature type="region of interest" description="Disordered" evidence="6">
    <location>
        <begin position="40"/>
        <end position="77"/>
    </location>
</feature>
<dbReference type="PANTHER" id="PTHR24096:SF423">
    <property type="entry name" value="GM05240P"/>
    <property type="match status" value="1"/>
</dbReference>
<dbReference type="PANTHER" id="PTHR24096">
    <property type="entry name" value="LONG-CHAIN-FATTY-ACID--COA LIGASE"/>
    <property type="match status" value="1"/>
</dbReference>
<feature type="domain" description="AMP-dependent synthetase/ligase" evidence="7">
    <location>
        <begin position="85"/>
        <end position="252"/>
    </location>
</feature>
<dbReference type="Pfam" id="PF00501">
    <property type="entry name" value="AMP-binding"/>
    <property type="match status" value="1"/>
</dbReference>
<comment type="similarity">
    <text evidence="3">Belongs to the ATP-dependent AMP-binding enzyme family.</text>
</comment>
<evidence type="ECO:0000256" key="6">
    <source>
        <dbReference type="SAM" id="MobiDB-lite"/>
    </source>
</evidence>
<feature type="compositionally biased region" description="Basic and acidic residues" evidence="6">
    <location>
        <begin position="7"/>
        <end position="23"/>
    </location>
</feature>